<proteinExistence type="predicted"/>
<keyword evidence="1" id="KW-1133">Transmembrane helix</keyword>
<accession>A0AAI9AG88</accession>
<sequence>MIRILKTLKTLNCILTLSLKILITFYNIIFFLKKIIQLLF</sequence>
<dbReference type="AlphaFoldDB" id="A0AAI9AG88"/>
<evidence type="ECO:0000313" key="3">
    <source>
        <dbReference type="Proteomes" id="UP000003288"/>
    </source>
</evidence>
<evidence type="ECO:0000313" key="2">
    <source>
        <dbReference type="EMBL" id="EDM22957.1"/>
    </source>
</evidence>
<gene>
    <name evidence="2" type="ORF">CMTB2_05612</name>
</gene>
<keyword evidence="1" id="KW-0812">Transmembrane</keyword>
<evidence type="ECO:0000256" key="1">
    <source>
        <dbReference type="SAM" id="Phobius"/>
    </source>
</evidence>
<comment type="caution">
    <text evidence="2">The sequence shown here is derived from an EMBL/GenBank/DDBJ whole genome shotgun (WGS) entry which is preliminary data.</text>
</comment>
<keyword evidence="1" id="KW-0472">Membrane</keyword>
<feature type="transmembrane region" description="Helical" evidence="1">
    <location>
        <begin position="12"/>
        <end position="32"/>
    </location>
</feature>
<reference evidence="2 3" key="1">
    <citation type="journal article" date="2011" name="Stand. Genomic Sci.">
        <title>Draft genome sequence of Caminibacter mediatlanticus strain TB-2, an epsilonproteobacterium isolated from a deep-sea hydrothermal vent.</title>
        <authorList>
            <person name="Giovannelli D."/>
            <person name="Ferriera S."/>
            <person name="Johnson J."/>
            <person name="Kravitz S."/>
            <person name="Perez-Rodriguez I."/>
            <person name="Ricci J."/>
            <person name="O'Brien C."/>
            <person name="Voordeckers J.W."/>
            <person name="Bini E."/>
            <person name="Vetriani C."/>
        </authorList>
    </citation>
    <scope>NUCLEOTIDE SEQUENCE [LARGE SCALE GENOMIC DNA]</scope>
    <source>
        <strain evidence="2 3">TB-2</strain>
    </source>
</reference>
<name>A0AAI9AG88_9BACT</name>
<protein>
    <submittedName>
        <fullName evidence="2">Uncharacterized protein</fullName>
    </submittedName>
</protein>
<dbReference type="EMBL" id="ABCJ01000015">
    <property type="protein sequence ID" value="EDM22957.1"/>
    <property type="molecule type" value="Genomic_DNA"/>
</dbReference>
<dbReference type="Proteomes" id="UP000003288">
    <property type="component" value="Unassembled WGS sequence"/>
</dbReference>
<organism evidence="2 3">
    <name type="scientific">Caminibacter mediatlanticus TB-2</name>
    <dbReference type="NCBI Taxonomy" id="391592"/>
    <lineage>
        <taxon>Bacteria</taxon>
        <taxon>Pseudomonadati</taxon>
        <taxon>Campylobacterota</taxon>
        <taxon>Epsilonproteobacteria</taxon>
        <taxon>Nautiliales</taxon>
        <taxon>Nautiliaceae</taxon>
        <taxon>Caminibacter</taxon>
    </lineage>
</organism>